<dbReference type="SMART" id="SM00248">
    <property type="entry name" value="ANK"/>
    <property type="match status" value="9"/>
</dbReference>
<dbReference type="PROSITE" id="PS50088">
    <property type="entry name" value="ANK_REPEAT"/>
    <property type="match status" value="4"/>
</dbReference>
<feature type="repeat" description="ANK" evidence="3">
    <location>
        <begin position="106"/>
        <end position="138"/>
    </location>
</feature>
<name>A0A261TNR9_9BORD</name>
<dbReference type="AlphaFoldDB" id="A0A261TNR9"/>
<feature type="repeat" description="ANK" evidence="3">
    <location>
        <begin position="352"/>
        <end position="384"/>
    </location>
</feature>
<evidence type="ECO:0000256" key="1">
    <source>
        <dbReference type="ARBA" id="ARBA00022737"/>
    </source>
</evidence>
<evidence type="ECO:0000256" key="3">
    <source>
        <dbReference type="PROSITE-ProRule" id="PRU00023"/>
    </source>
</evidence>
<protein>
    <submittedName>
        <fullName evidence="4">Uncharacterized protein</fullName>
    </submittedName>
</protein>
<comment type="caution">
    <text evidence="4">The sequence shown here is derived from an EMBL/GenBank/DDBJ whole genome shotgun (WGS) entry which is preliminary data.</text>
</comment>
<dbReference type="Pfam" id="PF12796">
    <property type="entry name" value="Ank_2"/>
    <property type="match status" value="2"/>
</dbReference>
<keyword evidence="2 3" id="KW-0040">ANK repeat</keyword>
<feature type="repeat" description="ANK" evidence="3">
    <location>
        <begin position="181"/>
        <end position="213"/>
    </location>
</feature>
<dbReference type="EMBL" id="NEVQ01000022">
    <property type="protein sequence ID" value="OZI50917.1"/>
    <property type="molecule type" value="Genomic_DNA"/>
</dbReference>
<dbReference type="PANTHER" id="PTHR24198">
    <property type="entry name" value="ANKYRIN REPEAT AND PROTEIN KINASE DOMAIN-CONTAINING PROTEIN"/>
    <property type="match status" value="1"/>
</dbReference>
<dbReference type="Proteomes" id="UP000216885">
    <property type="component" value="Unassembled WGS sequence"/>
</dbReference>
<keyword evidence="5" id="KW-1185">Reference proteome</keyword>
<evidence type="ECO:0000313" key="5">
    <source>
        <dbReference type="Proteomes" id="UP000216885"/>
    </source>
</evidence>
<dbReference type="SUPFAM" id="SSF48403">
    <property type="entry name" value="Ankyrin repeat"/>
    <property type="match status" value="1"/>
</dbReference>
<proteinExistence type="predicted"/>
<dbReference type="Gene3D" id="1.25.40.20">
    <property type="entry name" value="Ankyrin repeat-containing domain"/>
    <property type="match status" value="4"/>
</dbReference>
<accession>A0A261TNR9</accession>
<sequence length="423" mass="45321">MMIANSFVAATDSVSDLLARTGAGMIPDDNTEMERVQAHLMVCVYAKDASGIRSMFSKSDTDKLIASLRAPRYFPVHAAAVADSGAVLNALVDILPAELLDIRDENGLTPLMCAARHGHVSAIHTLLAGKASVDATDQSGYSALMWAAMSGFVDAVKVLLGYEVYADDSAQPMGVDRQDNNGDTALMLAIRAGHYDVVEALVARRANINIANADGERALSVAVSLGRRRAIRLLCEQRDIDLNAVDRMGLTVMMRAADYADRAYDSSILNLLIGQNARTDLKDRDGCCALLRAAKGQSDIAIEHLLAGGADIHATDSKGCTAVALAAKHNNLYGLRFLLKQRGVRIDARDDSGRTPLFHAVEAEHYDIVNELILHGADSRLSYTVINGTVLTLAQHRGDRRMVKLLLDNGAGNDVKDTAALAG</sequence>
<dbReference type="InterPro" id="IPR036770">
    <property type="entry name" value="Ankyrin_rpt-contain_sf"/>
</dbReference>
<gene>
    <name evidence="4" type="ORF">CAL20_24185</name>
</gene>
<evidence type="ECO:0000313" key="4">
    <source>
        <dbReference type="EMBL" id="OZI50917.1"/>
    </source>
</evidence>
<reference evidence="4 5" key="1">
    <citation type="submission" date="2017-05" db="EMBL/GenBank/DDBJ databases">
        <title>Complete and WGS of Bordetella genogroups.</title>
        <authorList>
            <person name="Spilker T."/>
            <person name="LiPuma J."/>
        </authorList>
    </citation>
    <scope>NUCLEOTIDE SEQUENCE [LARGE SCALE GENOMIC DNA]</scope>
    <source>
        <strain evidence="4 5">AU9919</strain>
    </source>
</reference>
<dbReference type="InterPro" id="IPR002110">
    <property type="entry name" value="Ankyrin_rpt"/>
</dbReference>
<evidence type="ECO:0000256" key="2">
    <source>
        <dbReference type="ARBA" id="ARBA00023043"/>
    </source>
</evidence>
<dbReference type="PROSITE" id="PS50297">
    <property type="entry name" value="ANK_REP_REGION"/>
    <property type="match status" value="3"/>
</dbReference>
<keyword evidence="1" id="KW-0677">Repeat</keyword>
<feature type="repeat" description="ANK" evidence="3">
    <location>
        <begin position="386"/>
        <end position="418"/>
    </location>
</feature>
<organism evidence="4 5">
    <name type="scientific">Bordetella genomosp. 4</name>
    <dbReference type="NCBI Taxonomy" id="463044"/>
    <lineage>
        <taxon>Bacteria</taxon>
        <taxon>Pseudomonadati</taxon>
        <taxon>Pseudomonadota</taxon>
        <taxon>Betaproteobacteria</taxon>
        <taxon>Burkholderiales</taxon>
        <taxon>Alcaligenaceae</taxon>
        <taxon>Bordetella</taxon>
    </lineage>
</organism>
<dbReference type="PANTHER" id="PTHR24198:SF165">
    <property type="entry name" value="ANKYRIN REPEAT-CONTAINING PROTEIN-RELATED"/>
    <property type="match status" value="1"/>
</dbReference>